<feature type="region of interest" description="Disordered" evidence="1">
    <location>
        <begin position="1"/>
        <end position="22"/>
    </location>
</feature>
<organism evidence="2 3">
    <name type="scientific">Bradyrhizobium valentinum</name>
    <dbReference type="NCBI Taxonomy" id="1518501"/>
    <lineage>
        <taxon>Bacteria</taxon>
        <taxon>Pseudomonadati</taxon>
        <taxon>Pseudomonadota</taxon>
        <taxon>Alphaproteobacteria</taxon>
        <taxon>Hyphomicrobiales</taxon>
        <taxon>Nitrobacteraceae</taxon>
        <taxon>Bradyrhizobium</taxon>
    </lineage>
</organism>
<evidence type="ECO:0000313" key="3">
    <source>
        <dbReference type="Proteomes" id="UP000051913"/>
    </source>
</evidence>
<comment type="caution">
    <text evidence="2">The sequence shown here is derived from an EMBL/GenBank/DDBJ whole genome shotgun (WGS) entry which is preliminary data.</text>
</comment>
<name>A0A0R3KWG6_9BRAD</name>
<protein>
    <submittedName>
        <fullName evidence="2">Uncharacterized protein</fullName>
    </submittedName>
</protein>
<proteinExistence type="predicted"/>
<evidence type="ECO:0000256" key="1">
    <source>
        <dbReference type="SAM" id="MobiDB-lite"/>
    </source>
</evidence>
<dbReference type="AlphaFoldDB" id="A0A0R3KWG6"/>
<evidence type="ECO:0000313" key="2">
    <source>
        <dbReference type="EMBL" id="KRQ93837.1"/>
    </source>
</evidence>
<dbReference type="EMBL" id="LLXX01000217">
    <property type="protein sequence ID" value="KRQ93837.1"/>
    <property type="molecule type" value="Genomic_DNA"/>
</dbReference>
<sequence>MGIAALHPSYKSGTLEEQGRRSANSDCLIDFVVDAHFGLNPDIAPCPFRVPRVQLFPSASRMRH</sequence>
<keyword evidence="3" id="KW-1185">Reference proteome</keyword>
<dbReference type="Proteomes" id="UP000051913">
    <property type="component" value="Unassembled WGS sequence"/>
</dbReference>
<dbReference type="STRING" id="1518501.CQ10_05160"/>
<gene>
    <name evidence="2" type="ORF">CP49_32240</name>
</gene>
<reference evidence="2 3" key="1">
    <citation type="submission" date="2014-03" db="EMBL/GenBank/DDBJ databases">
        <title>Bradyrhizobium valentinum sp. nov., isolated from effective nodules of Lupinus mariae-josephae, a lupine endemic of basic-lime soils in Eastern Spain.</title>
        <authorList>
            <person name="Duran D."/>
            <person name="Rey L."/>
            <person name="Navarro A."/>
            <person name="Busquets A."/>
            <person name="Imperial J."/>
            <person name="Ruiz-Argueso T."/>
        </authorList>
    </citation>
    <scope>NUCLEOTIDE SEQUENCE [LARGE SCALE GENOMIC DNA]</scope>
    <source>
        <strain evidence="2 3">LmjM3</strain>
    </source>
</reference>
<accession>A0A0R3KWG6</accession>